<gene>
    <name evidence="9" type="ORF">C8A03DRAFT_16968</name>
</gene>
<dbReference type="PANTHER" id="PTHR48182:SF2">
    <property type="entry name" value="PROTEIN SERAC1"/>
    <property type="match status" value="1"/>
</dbReference>
<comment type="similarity">
    <text evidence="4">Belongs to the putative lipase ROG1 family.</text>
</comment>
<accession>A0AAN7H9G0</accession>
<evidence type="ECO:0000256" key="1">
    <source>
        <dbReference type="ARBA" id="ARBA00004173"/>
    </source>
</evidence>
<feature type="domain" description="DUF676" evidence="8">
    <location>
        <begin position="33"/>
        <end position="127"/>
    </location>
</feature>
<evidence type="ECO:0000256" key="7">
    <source>
        <dbReference type="ARBA" id="ARBA00023136"/>
    </source>
</evidence>
<dbReference type="Pfam" id="PF05057">
    <property type="entry name" value="DUF676"/>
    <property type="match status" value="1"/>
</dbReference>
<dbReference type="PANTHER" id="PTHR48182">
    <property type="entry name" value="PROTEIN SERAC1"/>
    <property type="match status" value="1"/>
</dbReference>
<comment type="caution">
    <text evidence="9">The sequence shown here is derived from an EMBL/GenBank/DDBJ whole genome shotgun (WGS) entry which is preliminary data.</text>
</comment>
<reference evidence="9" key="2">
    <citation type="submission" date="2023-05" db="EMBL/GenBank/DDBJ databases">
        <authorList>
            <consortium name="Lawrence Berkeley National Laboratory"/>
            <person name="Steindorff A."/>
            <person name="Hensen N."/>
            <person name="Bonometti L."/>
            <person name="Westerberg I."/>
            <person name="Brannstrom I.O."/>
            <person name="Guillou S."/>
            <person name="Cros-Aarteil S."/>
            <person name="Calhoun S."/>
            <person name="Haridas S."/>
            <person name="Kuo A."/>
            <person name="Mondo S."/>
            <person name="Pangilinan J."/>
            <person name="Riley R."/>
            <person name="Labutti K."/>
            <person name="Andreopoulos B."/>
            <person name="Lipzen A."/>
            <person name="Chen C."/>
            <person name="Yanf M."/>
            <person name="Daum C."/>
            <person name="Ng V."/>
            <person name="Clum A."/>
            <person name="Ohm R."/>
            <person name="Martin F."/>
            <person name="Silar P."/>
            <person name="Natvig D."/>
            <person name="Lalanne C."/>
            <person name="Gautier V."/>
            <person name="Ament-Velasquez S.L."/>
            <person name="Kruys A."/>
            <person name="Hutchinson M.I."/>
            <person name="Powell A.J."/>
            <person name="Barry K."/>
            <person name="Miller A.N."/>
            <person name="Grigoriev I.V."/>
            <person name="Debuchy R."/>
            <person name="Gladieux P."/>
            <person name="Thoren M.H."/>
            <person name="Johannesson H."/>
        </authorList>
    </citation>
    <scope>NUCLEOTIDE SEQUENCE</scope>
    <source>
        <strain evidence="9">CBS 532.94</strain>
    </source>
</reference>
<keyword evidence="6" id="KW-0496">Mitochondrion</keyword>
<keyword evidence="10" id="KW-1185">Reference proteome</keyword>
<comment type="subcellular location">
    <subcellularLocation>
        <location evidence="2">Endoplasmic reticulum</location>
    </subcellularLocation>
    <subcellularLocation>
        <location evidence="3">Membrane</location>
    </subcellularLocation>
    <subcellularLocation>
        <location evidence="1">Mitochondrion</location>
    </subcellularLocation>
</comment>
<evidence type="ECO:0000313" key="10">
    <source>
        <dbReference type="Proteomes" id="UP001303760"/>
    </source>
</evidence>
<keyword evidence="5" id="KW-0256">Endoplasmic reticulum</keyword>
<evidence type="ECO:0000256" key="4">
    <source>
        <dbReference type="ARBA" id="ARBA00007920"/>
    </source>
</evidence>
<dbReference type="EMBL" id="MU860196">
    <property type="protein sequence ID" value="KAK4236387.1"/>
    <property type="molecule type" value="Genomic_DNA"/>
</dbReference>
<dbReference type="InterPro" id="IPR029058">
    <property type="entry name" value="AB_hydrolase_fold"/>
</dbReference>
<dbReference type="InterPro" id="IPR052374">
    <property type="entry name" value="SERAC1"/>
</dbReference>
<dbReference type="Proteomes" id="UP001303760">
    <property type="component" value="Unassembled WGS sequence"/>
</dbReference>
<evidence type="ECO:0000259" key="8">
    <source>
        <dbReference type="Pfam" id="PF05057"/>
    </source>
</evidence>
<keyword evidence="7" id="KW-0472">Membrane</keyword>
<sequence>MASKNRLVIKTLYDPVVHSGIPATLEQLALCSVVLIHGLNGDYVKTWLHDTTGIRWPRDLLPDVLPSARVLSFAYSAEIYGNTSVAGIRGNANALLARLRDGRERSDDGRPIVFVAHSLGGIILKQVKPGPLSVSTRSRFHGLLTATRGLIFYGTPHFGADHSRWLSLANSFAPLLPRPFPGMGRPSRLVDSLARNSWDISNICEDLRFLARRFVIVSFYETEVWPGTNAPIVDMMSALMHLDNEERNPLEASHMDLCRFTGHDDAGFQLTSRYIAQAAQGLGQGLDEWEAGWRQW</sequence>
<dbReference type="InterPro" id="IPR007751">
    <property type="entry name" value="DUF676_lipase-like"/>
</dbReference>
<dbReference type="GO" id="GO:0016020">
    <property type="term" value="C:membrane"/>
    <property type="evidence" value="ECO:0007669"/>
    <property type="project" value="UniProtKB-SubCell"/>
</dbReference>
<dbReference type="SUPFAM" id="SSF53474">
    <property type="entry name" value="alpha/beta-Hydrolases"/>
    <property type="match status" value="1"/>
</dbReference>
<evidence type="ECO:0000313" key="9">
    <source>
        <dbReference type="EMBL" id="KAK4236387.1"/>
    </source>
</evidence>
<organism evidence="9 10">
    <name type="scientific">Achaetomium macrosporum</name>
    <dbReference type="NCBI Taxonomy" id="79813"/>
    <lineage>
        <taxon>Eukaryota</taxon>
        <taxon>Fungi</taxon>
        <taxon>Dikarya</taxon>
        <taxon>Ascomycota</taxon>
        <taxon>Pezizomycotina</taxon>
        <taxon>Sordariomycetes</taxon>
        <taxon>Sordariomycetidae</taxon>
        <taxon>Sordariales</taxon>
        <taxon>Chaetomiaceae</taxon>
        <taxon>Achaetomium</taxon>
    </lineage>
</organism>
<name>A0AAN7H9G0_9PEZI</name>
<protein>
    <recommendedName>
        <fullName evidence="8">DUF676 domain-containing protein</fullName>
    </recommendedName>
</protein>
<dbReference type="AlphaFoldDB" id="A0AAN7H9G0"/>
<proteinExistence type="inferred from homology"/>
<evidence type="ECO:0000256" key="2">
    <source>
        <dbReference type="ARBA" id="ARBA00004240"/>
    </source>
</evidence>
<dbReference type="GO" id="GO:0005783">
    <property type="term" value="C:endoplasmic reticulum"/>
    <property type="evidence" value="ECO:0007669"/>
    <property type="project" value="UniProtKB-SubCell"/>
</dbReference>
<reference evidence="9" key="1">
    <citation type="journal article" date="2023" name="Mol. Phylogenet. Evol.">
        <title>Genome-scale phylogeny and comparative genomics of the fungal order Sordariales.</title>
        <authorList>
            <person name="Hensen N."/>
            <person name="Bonometti L."/>
            <person name="Westerberg I."/>
            <person name="Brannstrom I.O."/>
            <person name="Guillou S."/>
            <person name="Cros-Aarteil S."/>
            <person name="Calhoun S."/>
            <person name="Haridas S."/>
            <person name="Kuo A."/>
            <person name="Mondo S."/>
            <person name="Pangilinan J."/>
            <person name="Riley R."/>
            <person name="LaButti K."/>
            <person name="Andreopoulos B."/>
            <person name="Lipzen A."/>
            <person name="Chen C."/>
            <person name="Yan M."/>
            <person name="Daum C."/>
            <person name="Ng V."/>
            <person name="Clum A."/>
            <person name="Steindorff A."/>
            <person name="Ohm R.A."/>
            <person name="Martin F."/>
            <person name="Silar P."/>
            <person name="Natvig D.O."/>
            <person name="Lalanne C."/>
            <person name="Gautier V."/>
            <person name="Ament-Velasquez S.L."/>
            <person name="Kruys A."/>
            <person name="Hutchinson M.I."/>
            <person name="Powell A.J."/>
            <person name="Barry K."/>
            <person name="Miller A.N."/>
            <person name="Grigoriev I.V."/>
            <person name="Debuchy R."/>
            <person name="Gladieux P."/>
            <person name="Hiltunen Thoren M."/>
            <person name="Johannesson H."/>
        </authorList>
    </citation>
    <scope>NUCLEOTIDE SEQUENCE</scope>
    <source>
        <strain evidence="9">CBS 532.94</strain>
    </source>
</reference>
<evidence type="ECO:0000256" key="3">
    <source>
        <dbReference type="ARBA" id="ARBA00004370"/>
    </source>
</evidence>
<dbReference type="GO" id="GO:0005739">
    <property type="term" value="C:mitochondrion"/>
    <property type="evidence" value="ECO:0007669"/>
    <property type="project" value="UniProtKB-SubCell"/>
</dbReference>
<evidence type="ECO:0000256" key="5">
    <source>
        <dbReference type="ARBA" id="ARBA00022824"/>
    </source>
</evidence>
<evidence type="ECO:0000256" key="6">
    <source>
        <dbReference type="ARBA" id="ARBA00023128"/>
    </source>
</evidence>
<dbReference type="Gene3D" id="3.40.50.1820">
    <property type="entry name" value="alpha/beta hydrolase"/>
    <property type="match status" value="1"/>
</dbReference>